<sequence>MAPPLCVAAPAHSVISLSRSTTFSLDPGPVLLIPDIVTVNTTAPMSASAPVSTVVPTAAASAAAANISRLVGTREHNDSLNFMVGYEYNMAEVKRL</sequence>
<protein>
    <submittedName>
        <fullName evidence="1">Uncharacterized protein</fullName>
    </submittedName>
</protein>
<dbReference type="RefSeq" id="XP_013427776.1">
    <property type="nucleotide sequence ID" value="XM_013572322.1"/>
</dbReference>
<reference evidence="1 2" key="1">
    <citation type="journal article" date="2014" name="BMC Genomics">
        <title>Genome sequencing of four Aureobasidium pullulans varieties: biotechnological potential, stress tolerance, and description of new species.</title>
        <authorList>
            <person name="Gostin Ar C."/>
            <person name="Ohm R.A."/>
            <person name="Kogej T."/>
            <person name="Sonjak S."/>
            <person name="Turk M."/>
            <person name="Zajc J."/>
            <person name="Zalar P."/>
            <person name="Grube M."/>
            <person name="Sun H."/>
            <person name="Han J."/>
            <person name="Sharma A."/>
            <person name="Chiniquy J."/>
            <person name="Ngan C.Y."/>
            <person name="Lipzen A."/>
            <person name="Barry K."/>
            <person name="Grigoriev I.V."/>
            <person name="Gunde-Cimerman N."/>
        </authorList>
    </citation>
    <scope>NUCLEOTIDE SEQUENCE [LARGE SCALE GENOMIC DNA]</scope>
    <source>
        <strain evidence="1 2">CBS 147.97</strain>
    </source>
</reference>
<keyword evidence="2" id="KW-1185">Reference proteome</keyword>
<dbReference type="EMBL" id="KL584709">
    <property type="protein sequence ID" value="KEQ73391.1"/>
    <property type="molecule type" value="Genomic_DNA"/>
</dbReference>
<gene>
    <name evidence="1" type="ORF">M436DRAFT_81774</name>
</gene>
<dbReference type="GeneID" id="25416857"/>
<dbReference type="Proteomes" id="UP000027730">
    <property type="component" value="Unassembled WGS sequence"/>
</dbReference>
<evidence type="ECO:0000313" key="1">
    <source>
        <dbReference type="EMBL" id="KEQ73391.1"/>
    </source>
</evidence>
<proteinExistence type="predicted"/>
<dbReference type="AlphaFoldDB" id="A0A074XFK5"/>
<name>A0A074XFK5_9PEZI</name>
<organism evidence="1 2">
    <name type="scientific">Aureobasidium namibiae CBS 147.97</name>
    <dbReference type="NCBI Taxonomy" id="1043004"/>
    <lineage>
        <taxon>Eukaryota</taxon>
        <taxon>Fungi</taxon>
        <taxon>Dikarya</taxon>
        <taxon>Ascomycota</taxon>
        <taxon>Pezizomycotina</taxon>
        <taxon>Dothideomycetes</taxon>
        <taxon>Dothideomycetidae</taxon>
        <taxon>Dothideales</taxon>
        <taxon>Saccotheciaceae</taxon>
        <taxon>Aureobasidium</taxon>
    </lineage>
</organism>
<accession>A0A074XFK5</accession>
<evidence type="ECO:0000313" key="2">
    <source>
        <dbReference type="Proteomes" id="UP000027730"/>
    </source>
</evidence>
<dbReference type="HOGENOM" id="CLU_2359350_0_0_1"/>